<keyword evidence="2" id="KW-1185">Reference proteome</keyword>
<sequence>MPTIDMLMSDFYNVLFKLRYPEITKAEPDNISSIIFSGDNRIHLLTWLLAEKVPDIATDLGKLEGSALQDKLAMYYSQLGICINKDILLGNCTLEEQLSTLNLLLQFIKNVYIDSIDVPTNEEESIANLLKIHFNEDTNNPSNTSLKQSYAEAVKYFEDIQKLDKSNESNKISIIKTLSVDNENNAERKNIEQQKNFIAQMEKFMDTYDIISSWPISHTNNENTAENNMDSNIKSIHSNFMIFKQMLHMKDEIPKFKLPSASQKVNYDNKSLNSLVENIMISTDETIDTL</sequence>
<comment type="caution">
    <text evidence="1">The sequence shown here is derived from an EMBL/GenBank/DDBJ whole genome shotgun (WGS) entry which is preliminary data.</text>
</comment>
<reference evidence="1" key="1">
    <citation type="journal article" date="2020" name="G3 (Bethesda)">
        <title>High-Quality Assemblies for Three Invasive Social Wasps from the &lt;i&gt;Vespula&lt;/i&gt; Genus.</title>
        <authorList>
            <person name="Harrop T.W.R."/>
            <person name="Guhlin J."/>
            <person name="McLaughlin G.M."/>
            <person name="Permina E."/>
            <person name="Stockwell P."/>
            <person name="Gilligan J."/>
            <person name="Le Lec M.F."/>
            <person name="Gruber M.A.M."/>
            <person name="Quinn O."/>
            <person name="Lovegrove M."/>
            <person name="Duncan E.J."/>
            <person name="Remnant E.J."/>
            <person name="Van Eeckhoven J."/>
            <person name="Graham B."/>
            <person name="Knapp R.A."/>
            <person name="Langford K.W."/>
            <person name="Kronenberg Z."/>
            <person name="Press M.O."/>
            <person name="Eacker S.M."/>
            <person name="Wilson-Rankin E.E."/>
            <person name="Purcell J."/>
            <person name="Lester P.J."/>
            <person name="Dearden P.K."/>
        </authorList>
    </citation>
    <scope>NUCLEOTIDE SEQUENCE</scope>
    <source>
        <strain evidence="1">Volc-1</strain>
    </source>
</reference>
<dbReference type="Proteomes" id="UP000600918">
    <property type="component" value="Unassembled WGS sequence"/>
</dbReference>
<proteinExistence type="predicted"/>
<accession>A0A834P4Q0</accession>
<dbReference type="EMBL" id="JACSDY010000005">
    <property type="protein sequence ID" value="KAF7427720.1"/>
    <property type="molecule type" value="Genomic_DNA"/>
</dbReference>
<name>A0A834P4Q0_VESPE</name>
<dbReference type="AlphaFoldDB" id="A0A834P4Q0"/>
<organism evidence="1 2">
    <name type="scientific">Vespula pensylvanica</name>
    <name type="common">Western yellow jacket</name>
    <name type="synonym">Wasp</name>
    <dbReference type="NCBI Taxonomy" id="30213"/>
    <lineage>
        <taxon>Eukaryota</taxon>
        <taxon>Metazoa</taxon>
        <taxon>Ecdysozoa</taxon>
        <taxon>Arthropoda</taxon>
        <taxon>Hexapoda</taxon>
        <taxon>Insecta</taxon>
        <taxon>Pterygota</taxon>
        <taxon>Neoptera</taxon>
        <taxon>Endopterygota</taxon>
        <taxon>Hymenoptera</taxon>
        <taxon>Apocrita</taxon>
        <taxon>Aculeata</taxon>
        <taxon>Vespoidea</taxon>
        <taxon>Vespidae</taxon>
        <taxon>Vespinae</taxon>
        <taxon>Vespula</taxon>
    </lineage>
</organism>
<evidence type="ECO:0000313" key="2">
    <source>
        <dbReference type="Proteomes" id="UP000600918"/>
    </source>
</evidence>
<dbReference type="OrthoDB" id="7653744at2759"/>
<gene>
    <name evidence="1" type="ORF">H0235_007414</name>
</gene>
<protein>
    <submittedName>
        <fullName evidence="1">Uncharacterized protein</fullName>
    </submittedName>
</protein>
<evidence type="ECO:0000313" key="1">
    <source>
        <dbReference type="EMBL" id="KAF7427720.1"/>
    </source>
</evidence>